<gene>
    <name evidence="2" type="primary">LOC124293463</name>
</gene>
<dbReference type="RefSeq" id="XP_046590294.1">
    <property type="nucleotide sequence ID" value="XM_046734338.1"/>
</dbReference>
<organism evidence="1 2">
    <name type="scientific">Neodiprion lecontei</name>
    <name type="common">Redheaded pine sawfly</name>
    <dbReference type="NCBI Taxonomy" id="441921"/>
    <lineage>
        <taxon>Eukaryota</taxon>
        <taxon>Metazoa</taxon>
        <taxon>Ecdysozoa</taxon>
        <taxon>Arthropoda</taxon>
        <taxon>Hexapoda</taxon>
        <taxon>Insecta</taxon>
        <taxon>Pterygota</taxon>
        <taxon>Neoptera</taxon>
        <taxon>Endopterygota</taxon>
        <taxon>Hymenoptera</taxon>
        <taxon>Tenthredinoidea</taxon>
        <taxon>Diprionidae</taxon>
        <taxon>Diprioninae</taxon>
        <taxon>Neodiprion</taxon>
    </lineage>
</organism>
<sequence length="221" mass="25650">MKLEFQDKSSVVSALRVSYLVKLDFQDKRSVVSTIQVHFLVQLEFQDKRSVVPALQVHYLVEFDFQDKRSVVSALEVRYLMKLDFREKRYVGFPLQVRCPLNLDSRGMRWTRRSRISARYNPRWSSVVVGGGWLWLEVDEKEDQEDKENKMVEDDEDSCTVQHEVVIGGCSRCSHTDTTLAATNVGASPLGRVDRAEPFYAPRLTWAHLPFENWSQKFTQG</sequence>
<dbReference type="GeneID" id="124293463"/>
<reference evidence="2" key="1">
    <citation type="submission" date="2025-08" db="UniProtKB">
        <authorList>
            <consortium name="RefSeq"/>
        </authorList>
    </citation>
    <scope>IDENTIFICATION</scope>
    <source>
        <tissue evidence="2">Thorax and Abdomen</tissue>
    </source>
</reference>
<evidence type="ECO:0000313" key="2">
    <source>
        <dbReference type="RefSeq" id="XP_046590294.1"/>
    </source>
</evidence>
<evidence type="ECO:0000313" key="1">
    <source>
        <dbReference type="Proteomes" id="UP000829291"/>
    </source>
</evidence>
<name>A0ABM3FQK4_NEOLC</name>
<keyword evidence="1" id="KW-1185">Reference proteome</keyword>
<accession>A0ABM3FQK4</accession>
<dbReference type="Proteomes" id="UP000829291">
    <property type="component" value="Chromosome 3"/>
</dbReference>
<protein>
    <submittedName>
        <fullName evidence="2">Uncharacterized protein LOC124293463</fullName>
    </submittedName>
</protein>
<proteinExistence type="predicted"/>